<sequence>MNSWLNVFLPNDEYKKQRVLYFLAEGGGLLALYLILMLIFMDYFTIIKWSSFLTIGLGLIIFIFYVFFRYTLSGIEYTDIMTDSQLHKSKKELRKKSIWMSAFMIVGLYINYFIGSQNGDWYDPLGIGILAGIFMYIFELISLKRSYRKNKDLID</sequence>
<dbReference type="AlphaFoldDB" id="Q8ELS7"/>
<dbReference type="EMBL" id="BA000028">
    <property type="protein sequence ID" value="BAC15096.1"/>
    <property type="molecule type" value="Genomic_DNA"/>
</dbReference>
<feature type="transmembrane region" description="Helical" evidence="1">
    <location>
        <begin position="97"/>
        <end position="115"/>
    </location>
</feature>
<protein>
    <submittedName>
        <fullName evidence="2">Hypothetical conserved protein</fullName>
    </submittedName>
</protein>
<reference evidence="2 3" key="1">
    <citation type="journal article" date="2001" name="FEMS Microbiol. Lett.">
        <title>Oceanobacillus iheyensis gen. nov., sp. nov., a deep-sea extremely halotolerant and alkaliphilic species isolated from a depth of 1050 m on the Iheya Ridge.</title>
        <authorList>
            <person name="Lu J."/>
            <person name="Nogi Y."/>
            <person name="Takami H."/>
        </authorList>
    </citation>
    <scope>NUCLEOTIDE SEQUENCE [LARGE SCALE GENOMIC DNA]</scope>
    <source>
        <strain evidence="3">DSM 14371 / CIP 107618 / JCM 11309 / KCTC 3954 / HTE831</strain>
    </source>
</reference>
<proteinExistence type="predicted"/>
<accession>Q8ELS7</accession>
<organism evidence="2 3">
    <name type="scientific">Oceanobacillus iheyensis (strain DSM 14371 / CIP 107618 / JCM 11309 / KCTC 3954 / HTE831)</name>
    <dbReference type="NCBI Taxonomy" id="221109"/>
    <lineage>
        <taxon>Bacteria</taxon>
        <taxon>Bacillati</taxon>
        <taxon>Bacillota</taxon>
        <taxon>Bacilli</taxon>
        <taxon>Bacillales</taxon>
        <taxon>Bacillaceae</taxon>
        <taxon>Oceanobacillus</taxon>
    </lineage>
</organism>
<keyword evidence="1" id="KW-0812">Transmembrane</keyword>
<dbReference type="Proteomes" id="UP000000822">
    <property type="component" value="Chromosome"/>
</dbReference>
<name>Q8ELS7_OCEIH</name>
<feature type="transmembrane region" description="Helical" evidence="1">
    <location>
        <begin position="20"/>
        <end position="40"/>
    </location>
</feature>
<feature type="transmembrane region" description="Helical" evidence="1">
    <location>
        <begin position="121"/>
        <end position="141"/>
    </location>
</feature>
<feature type="transmembrane region" description="Helical" evidence="1">
    <location>
        <begin position="46"/>
        <end position="68"/>
    </location>
</feature>
<keyword evidence="3" id="KW-1185">Reference proteome</keyword>
<reference evidence="2 3" key="2">
    <citation type="journal article" date="2002" name="Nucleic Acids Res.">
        <title>Genome sequence of Oceanobacillus iheyensis isolated from the Iheya Ridge and its unexpected adaptive capabilities to extreme environments.</title>
        <authorList>
            <person name="Takami H."/>
            <person name="Takaki Y."/>
            <person name="Uchiyama I."/>
        </authorList>
    </citation>
    <scope>NUCLEOTIDE SEQUENCE [LARGE SCALE GENOMIC DNA]</scope>
    <source>
        <strain evidence="3">DSM 14371 / CIP 107618 / JCM 11309 / KCTC 3954 / HTE831</strain>
    </source>
</reference>
<dbReference type="STRING" id="221109.gene:10735392"/>
<gene>
    <name evidence="2" type="ordered locus">OB3140</name>
</gene>
<dbReference type="eggNOG" id="ENOG5034A69">
    <property type="taxonomic scope" value="Bacteria"/>
</dbReference>
<evidence type="ECO:0000313" key="3">
    <source>
        <dbReference type="Proteomes" id="UP000000822"/>
    </source>
</evidence>
<keyword evidence="1" id="KW-0472">Membrane</keyword>
<keyword evidence="1" id="KW-1133">Transmembrane helix</keyword>
<dbReference type="HOGENOM" id="CLU_142839_0_0_9"/>
<evidence type="ECO:0000256" key="1">
    <source>
        <dbReference type="SAM" id="Phobius"/>
    </source>
</evidence>
<dbReference type="OrthoDB" id="2429113at2"/>
<evidence type="ECO:0000313" key="2">
    <source>
        <dbReference type="EMBL" id="BAC15096.1"/>
    </source>
</evidence>
<dbReference type="RefSeq" id="WP_011067537.1">
    <property type="nucleotide sequence ID" value="NC_004193.1"/>
</dbReference>
<dbReference type="KEGG" id="oih:OB3140"/>